<evidence type="ECO:0000256" key="2">
    <source>
        <dbReference type="ARBA" id="ARBA00022737"/>
    </source>
</evidence>
<evidence type="ECO:0000313" key="7">
    <source>
        <dbReference type="Proteomes" id="UP000250572"/>
    </source>
</evidence>
<proteinExistence type="predicted"/>
<sequence length="250" mass="28706">MRRQRKHQEIRAMRSQLKKIEDLGAAMEEALILDNKYTEHSTVGLAQQWDQLDQLGMRMQHNLEQQIQARNTTGVTEEALKEFSMMFKHFDKEKSGRLNHQEFKSCLRSLGYDLPMVEEGEPDPEFEAILDTVDPNRDGNVSLQEYMAFMISRETENVKSSEEIESAFRALSAENKPYVTKEELYQVGAAPLRPGSASGPGSRFCSSFQNLTKEQADYCLSHMKPYLDSKGRELPSAFDFVEFTRSLFVN</sequence>
<evidence type="ECO:0000259" key="5">
    <source>
        <dbReference type="PROSITE" id="PS50222"/>
    </source>
</evidence>
<reference evidence="6 7" key="1">
    <citation type="journal article" date="2018" name="G3 (Bethesda)">
        <title>A High-Quality Reference Genome for the Invasive Mosquitofish Gambusia affinis Using a Chicago Library.</title>
        <authorList>
            <person name="Hoffberg S.L."/>
            <person name="Troendle N.J."/>
            <person name="Glenn T.C."/>
            <person name="Mahmud O."/>
            <person name="Louha S."/>
            <person name="Chalopin D."/>
            <person name="Bennetzen J.L."/>
            <person name="Mauricio R."/>
        </authorList>
    </citation>
    <scope>NUCLEOTIDE SEQUENCE [LARGE SCALE GENOMIC DNA]</scope>
    <source>
        <strain evidence="6">NE01/NJP1002.9</strain>
        <tissue evidence="6">Muscle</tissue>
    </source>
</reference>
<gene>
    <name evidence="6" type="ORF">CCH79_00019129</name>
</gene>
<dbReference type="FunFam" id="1.10.238.10:FF:000020">
    <property type="entry name" value="spectrin alpha chain, non-erythrocytic 1"/>
    <property type="match status" value="1"/>
</dbReference>
<protein>
    <recommendedName>
        <fullName evidence="5">EF-hand domain-containing protein</fullName>
    </recommendedName>
</protein>
<dbReference type="PROSITE" id="PS00018">
    <property type="entry name" value="EF_HAND_1"/>
    <property type="match status" value="1"/>
</dbReference>
<evidence type="ECO:0000256" key="1">
    <source>
        <dbReference type="ARBA" id="ARBA00022723"/>
    </source>
</evidence>
<keyword evidence="1" id="KW-0479">Metal-binding</keyword>
<dbReference type="InterPro" id="IPR011992">
    <property type="entry name" value="EF-hand-dom_pair"/>
</dbReference>
<dbReference type="STRING" id="33528.ENSGAFP00000007880"/>
<dbReference type="PANTHER" id="PTHR11915">
    <property type="entry name" value="SPECTRIN/FILAMIN RELATED CYTOSKELETAL PROTEIN"/>
    <property type="match status" value="1"/>
</dbReference>
<dbReference type="Proteomes" id="UP000250572">
    <property type="component" value="Unassembled WGS sequence"/>
</dbReference>
<dbReference type="SUPFAM" id="SSF47473">
    <property type="entry name" value="EF-hand"/>
    <property type="match status" value="1"/>
</dbReference>
<dbReference type="InterPro" id="IPR002017">
    <property type="entry name" value="Spectrin_repeat"/>
</dbReference>
<dbReference type="SMART" id="SM01184">
    <property type="entry name" value="efhand_Ca_insen"/>
    <property type="match status" value="1"/>
</dbReference>
<keyword evidence="3" id="KW-0106">Calcium</keyword>
<evidence type="ECO:0000256" key="4">
    <source>
        <dbReference type="ARBA" id="ARBA00023203"/>
    </source>
</evidence>
<dbReference type="SUPFAM" id="SSF46966">
    <property type="entry name" value="Spectrin repeat"/>
    <property type="match status" value="1"/>
</dbReference>
<evidence type="ECO:0000313" key="6">
    <source>
        <dbReference type="EMBL" id="PWA24034.1"/>
    </source>
</evidence>
<dbReference type="CDD" id="cd00051">
    <property type="entry name" value="EFh"/>
    <property type="match status" value="1"/>
</dbReference>
<dbReference type="InterPro" id="IPR014837">
    <property type="entry name" value="EF-hand_Ca_insen"/>
</dbReference>
<name>A0A315VM08_GAMAF</name>
<organism evidence="6 7">
    <name type="scientific">Gambusia affinis</name>
    <name type="common">Western mosquitofish</name>
    <name type="synonym">Heterandria affinis</name>
    <dbReference type="NCBI Taxonomy" id="33528"/>
    <lineage>
        <taxon>Eukaryota</taxon>
        <taxon>Metazoa</taxon>
        <taxon>Chordata</taxon>
        <taxon>Craniata</taxon>
        <taxon>Vertebrata</taxon>
        <taxon>Euteleostomi</taxon>
        <taxon>Actinopterygii</taxon>
        <taxon>Neopterygii</taxon>
        <taxon>Teleostei</taxon>
        <taxon>Neoteleostei</taxon>
        <taxon>Acanthomorphata</taxon>
        <taxon>Ovalentaria</taxon>
        <taxon>Atherinomorphae</taxon>
        <taxon>Cyprinodontiformes</taxon>
        <taxon>Poeciliidae</taxon>
        <taxon>Poeciliinae</taxon>
        <taxon>Gambusia</taxon>
    </lineage>
</organism>
<dbReference type="AlphaFoldDB" id="A0A315VM08"/>
<accession>A0A315VM08</accession>
<dbReference type="Gene3D" id="1.10.238.10">
    <property type="entry name" value="EF-hand"/>
    <property type="match status" value="2"/>
</dbReference>
<comment type="caution">
    <text evidence="6">The sequence shown here is derived from an EMBL/GenBank/DDBJ whole genome shotgun (WGS) entry which is preliminary data.</text>
</comment>
<dbReference type="PROSITE" id="PS50222">
    <property type="entry name" value="EF_HAND_2"/>
    <property type="match status" value="2"/>
</dbReference>
<keyword evidence="7" id="KW-1185">Reference proteome</keyword>
<keyword evidence="2" id="KW-0677">Repeat</keyword>
<dbReference type="GO" id="GO:0005509">
    <property type="term" value="F:calcium ion binding"/>
    <property type="evidence" value="ECO:0007669"/>
    <property type="project" value="InterPro"/>
</dbReference>
<feature type="domain" description="EF-hand" evidence="5">
    <location>
        <begin position="78"/>
        <end position="113"/>
    </location>
</feature>
<dbReference type="SMART" id="SM00054">
    <property type="entry name" value="EFh"/>
    <property type="match status" value="2"/>
</dbReference>
<dbReference type="Pfam" id="PF13499">
    <property type="entry name" value="EF-hand_7"/>
    <property type="match status" value="1"/>
</dbReference>
<evidence type="ECO:0000256" key="3">
    <source>
        <dbReference type="ARBA" id="ARBA00022837"/>
    </source>
</evidence>
<dbReference type="InterPro" id="IPR002048">
    <property type="entry name" value="EF_hand_dom"/>
</dbReference>
<feature type="domain" description="EF-hand" evidence="5">
    <location>
        <begin position="121"/>
        <end position="156"/>
    </location>
</feature>
<dbReference type="Pfam" id="PF08726">
    <property type="entry name" value="EFhand_Ca_insen"/>
    <property type="match status" value="2"/>
</dbReference>
<dbReference type="EMBL" id="NHOQ01001539">
    <property type="protein sequence ID" value="PWA24034.1"/>
    <property type="molecule type" value="Genomic_DNA"/>
</dbReference>
<dbReference type="InterPro" id="IPR018247">
    <property type="entry name" value="EF_Hand_1_Ca_BS"/>
</dbReference>
<dbReference type="GO" id="GO:0003779">
    <property type="term" value="F:actin binding"/>
    <property type="evidence" value="ECO:0007669"/>
    <property type="project" value="UniProtKB-KW"/>
</dbReference>
<dbReference type="Pfam" id="PF00435">
    <property type="entry name" value="Spectrin"/>
    <property type="match status" value="1"/>
</dbReference>
<keyword evidence="4" id="KW-0009">Actin-binding</keyword>
<dbReference type="Gene3D" id="1.20.58.60">
    <property type="match status" value="1"/>
</dbReference>